<evidence type="ECO:0000313" key="1">
    <source>
        <dbReference type="EMBL" id="SVB93448.1"/>
    </source>
</evidence>
<accession>A0A382I1N5</accession>
<feature type="non-terminal residue" evidence="1">
    <location>
        <position position="1"/>
    </location>
</feature>
<name>A0A382I1N5_9ZZZZ</name>
<organism evidence="1">
    <name type="scientific">marine metagenome</name>
    <dbReference type="NCBI Taxonomy" id="408172"/>
    <lineage>
        <taxon>unclassified sequences</taxon>
        <taxon>metagenomes</taxon>
        <taxon>ecological metagenomes</taxon>
    </lineage>
</organism>
<gene>
    <name evidence="1" type="ORF">METZ01_LOCUS246302</name>
</gene>
<sequence>VEFNNLFEHKIEISMGLEGNNDDWIDSCIGELVGIGEKFVVIKDTTDDESRADPSEIFVPIAQIRYMRHSHNSCPVCGPN</sequence>
<dbReference type="AlphaFoldDB" id="A0A382I1N5"/>
<dbReference type="EMBL" id="UINC01064614">
    <property type="protein sequence ID" value="SVB93448.1"/>
    <property type="molecule type" value="Genomic_DNA"/>
</dbReference>
<proteinExistence type="predicted"/>
<reference evidence="1" key="1">
    <citation type="submission" date="2018-05" db="EMBL/GenBank/DDBJ databases">
        <authorList>
            <person name="Lanie J.A."/>
            <person name="Ng W.-L."/>
            <person name="Kazmierczak K.M."/>
            <person name="Andrzejewski T.M."/>
            <person name="Davidsen T.M."/>
            <person name="Wayne K.J."/>
            <person name="Tettelin H."/>
            <person name="Glass J.I."/>
            <person name="Rusch D."/>
            <person name="Podicherti R."/>
            <person name="Tsui H.-C.T."/>
            <person name="Winkler M.E."/>
        </authorList>
    </citation>
    <scope>NUCLEOTIDE SEQUENCE</scope>
</reference>
<protein>
    <submittedName>
        <fullName evidence="1">Uncharacterized protein</fullName>
    </submittedName>
</protein>